<protein>
    <recommendedName>
        <fullName evidence="5">Secreted protein</fullName>
    </recommendedName>
</protein>
<dbReference type="EMBL" id="KV417619">
    <property type="protein sequence ID" value="KZP14332.1"/>
    <property type="molecule type" value="Genomic_DNA"/>
</dbReference>
<keyword evidence="4" id="KW-1185">Reference proteome</keyword>
<evidence type="ECO:0000256" key="1">
    <source>
        <dbReference type="SAM" id="SignalP"/>
    </source>
</evidence>
<evidence type="ECO:0000313" key="2">
    <source>
        <dbReference type="EMBL" id="KZP14326.1"/>
    </source>
</evidence>
<evidence type="ECO:0000313" key="4">
    <source>
        <dbReference type="Proteomes" id="UP000076532"/>
    </source>
</evidence>
<evidence type="ECO:0000313" key="3">
    <source>
        <dbReference type="EMBL" id="KZP14332.1"/>
    </source>
</evidence>
<feature type="chain" id="PRO_5007997379" description="Secreted protein" evidence="1">
    <location>
        <begin position="18"/>
        <end position="155"/>
    </location>
</feature>
<name>A0A166D550_9AGAM</name>
<proteinExistence type="predicted"/>
<organism evidence="2 4">
    <name type="scientific">Athelia psychrophila</name>
    <dbReference type="NCBI Taxonomy" id="1759441"/>
    <lineage>
        <taxon>Eukaryota</taxon>
        <taxon>Fungi</taxon>
        <taxon>Dikarya</taxon>
        <taxon>Basidiomycota</taxon>
        <taxon>Agaricomycotina</taxon>
        <taxon>Agaricomycetes</taxon>
        <taxon>Agaricomycetidae</taxon>
        <taxon>Atheliales</taxon>
        <taxon>Atheliaceae</taxon>
        <taxon>Athelia</taxon>
    </lineage>
</organism>
<dbReference type="AlphaFoldDB" id="A0A166D550"/>
<feature type="signal peptide" evidence="1">
    <location>
        <begin position="1"/>
        <end position="17"/>
    </location>
</feature>
<accession>A0A166D550</accession>
<gene>
    <name evidence="2" type="ORF">FIBSPDRAFT_1048862</name>
    <name evidence="3" type="ORF">FIBSPDRAFT_1048866</name>
</gene>
<evidence type="ECO:0008006" key="5">
    <source>
        <dbReference type="Google" id="ProtNLM"/>
    </source>
</evidence>
<sequence length="155" mass="17061">MFTLFMLTMLVPRSVRSRPPSCSPPWPGAYNLANDKGGGFGSITQFTAGFSWIHSNPTQIPVQASWSTCVRPWSSLGREVRVPSIPLPHLFHLHPFVGLLERLDRVSVAPKVLAPDLHLLGSERKKQRGFDCRDWGYPAPGTEGAAPGRRGRGGF</sequence>
<keyword evidence="1" id="KW-0732">Signal</keyword>
<dbReference type="EMBL" id="KV417619">
    <property type="protein sequence ID" value="KZP14326.1"/>
    <property type="molecule type" value="Genomic_DNA"/>
</dbReference>
<reference evidence="2 4" key="1">
    <citation type="journal article" date="2016" name="Mol. Biol. Evol.">
        <title>Comparative Genomics of Early-Diverging Mushroom-Forming Fungi Provides Insights into the Origins of Lignocellulose Decay Capabilities.</title>
        <authorList>
            <person name="Nagy L.G."/>
            <person name="Riley R."/>
            <person name="Tritt A."/>
            <person name="Adam C."/>
            <person name="Daum C."/>
            <person name="Floudas D."/>
            <person name="Sun H."/>
            <person name="Yadav J.S."/>
            <person name="Pangilinan J."/>
            <person name="Larsson K.H."/>
            <person name="Matsuura K."/>
            <person name="Barry K."/>
            <person name="Labutti K."/>
            <person name="Kuo R."/>
            <person name="Ohm R.A."/>
            <person name="Bhattacharya S.S."/>
            <person name="Shirouzu T."/>
            <person name="Yoshinaga Y."/>
            <person name="Martin F.M."/>
            <person name="Grigoriev I.V."/>
            <person name="Hibbett D.S."/>
        </authorList>
    </citation>
    <scope>NUCLEOTIDE SEQUENCE [LARGE SCALE GENOMIC DNA]</scope>
    <source>
        <strain evidence="2 4">CBS 109695</strain>
    </source>
</reference>
<dbReference type="Proteomes" id="UP000076532">
    <property type="component" value="Unassembled WGS sequence"/>
</dbReference>